<dbReference type="InterPro" id="IPR004027">
    <property type="entry name" value="SEC_C_motif"/>
</dbReference>
<dbReference type="AlphaFoldDB" id="A0A1T2YRE1"/>
<dbReference type="Proteomes" id="UP000190965">
    <property type="component" value="Unassembled WGS sequence"/>
</dbReference>
<proteinExistence type="predicted"/>
<dbReference type="Gene3D" id="3.10.450.50">
    <property type="match status" value="1"/>
</dbReference>
<evidence type="ECO:0000313" key="1">
    <source>
        <dbReference type="EMBL" id="OPA94862.1"/>
    </source>
</evidence>
<name>A0A1T2YRE1_PSEFL</name>
<dbReference type="OrthoDB" id="6078507at2"/>
<sequence>MRNKPGRNDPCPCGSGRKLKKCHGSINNLEIVQKLNGPRMRQEIQMTLARHEAQEFQRREQQGLGRPIISAEFHDHRIIAVGQTMHFSQKWKTFHDFLHDYPKIVLGSEWWMSEGSKPPEERHRILTWAVRCYEHSKAHMEQMGTGVPQPMTGANGAYMRFAYDLYSLKHAIEVQKLLIDRIKCPKNFPGALYEVRVAAALIRAGFSLQHQDETDRRTTHVEFIATDTKSGAIYAVEAKRREGGRMKINRQMNRALSKKSDHPRIVFIDTNDGRLELGRGQPNPVALVEAENLLKLYERDPTGQKLPQAYVIVTFDPEEHHLDAIDLPYGVLLWGFHLEDLHPGLKNLLQQVKTRRRHAPVFALLESMQKHRRIPATFDGEAESFSGGIPKARLQVGQRMEVPGPNGTQIEATLENCVVMPKSGEAFCIACSDDQQRFIVKIPLMDDELKAHAQHPKTFFGVIDRNAGRSSPKTDLDWFDFLLETYSSSTKEKLIELMDHAPDIERLKEMTQEDLADEYCVRMAGAMVEAHMEMM</sequence>
<reference evidence="1 2" key="1">
    <citation type="submission" date="2016-12" db="EMBL/GenBank/DDBJ databases">
        <title>Draft genome sequences of seven strains of Pseudomonas fluorescens that produce 4-formylaminooxyvinylglycine.</title>
        <authorList>
            <person name="Okrent R.A."/>
            <person name="Manning V.A."/>
            <person name="Trippe K.M."/>
        </authorList>
    </citation>
    <scope>NUCLEOTIDE SEQUENCE [LARGE SCALE GENOMIC DNA]</scope>
    <source>
        <strain evidence="1 2">P5A</strain>
    </source>
</reference>
<dbReference type="Pfam" id="PF02810">
    <property type="entry name" value="SEC-C"/>
    <property type="match status" value="1"/>
</dbReference>
<organism evidence="1 2">
    <name type="scientific">Pseudomonas fluorescens</name>
    <dbReference type="NCBI Taxonomy" id="294"/>
    <lineage>
        <taxon>Bacteria</taxon>
        <taxon>Pseudomonadati</taxon>
        <taxon>Pseudomonadota</taxon>
        <taxon>Gammaproteobacteria</taxon>
        <taxon>Pseudomonadales</taxon>
        <taxon>Pseudomonadaceae</taxon>
        <taxon>Pseudomonas</taxon>
    </lineage>
</organism>
<protein>
    <submittedName>
        <fullName evidence="1">Preprotein translocase subunit SecA</fullName>
    </submittedName>
</protein>
<accession>A0A1T2YRE1</accession>
<dbReference type="SUPFAM" id="SSF103642">
    <property type="entry name" value="Sec-C motif"/>
    <property type="match status" value="1"/>
</dbReference>
<evidence type="ECO:0000313" key="2">
    <source>
        <dbReference type="Proteomes" id="UP000190965"/>
    </source>
</evidence>
<dbReference type="EMBL" id="MSDF01000016">
    <property type="protein sequence ID" value="OPA94862.1"/>
    <property type="molecule type" value="Genomic_DNA"/>
</dbReference>
<dbReference type="RefSeq" id="WP_078740110.1">
    <property type="nucleotide sequence ID" value="NZ_MSDF01000016.1"/>
</dbReference>
<comment type="caution">
    <text evidence="1">The sequence shown here is derived from an EMBL/GenBank/DDBJ whole genome shotgun (WGS) entry which is preliminary data.</text>
</comment>
<gene>
    <name evidence="1" type="ORF">BFW87_12440</name>
</gene>